<dbReference type="EMBL" id="BLPF01000001">
    <property type="protein sequence ID" value="GFJ78743.1"/>
    <property type="molecule type" value="Genomic_DNA"/>
</dbReference>
<dbReference type="Proteomes" id="UP000482800">
    <property type="component" value="Unassembled WGS sequence"/>
</dbReference>
<evidence type="ECO:0000313" key="4">
    <source>
        <dbReference type="Proteomes" id="UP000482800"/>
    </source>
</evidence>
<dbReference type="Gene3D" id="3.40.630.30">
    <property type="match status" value="1"/>
</dbReference>
<name>A0A6V8K0X4_9ACTN</name>
<dbReference type="GO" id="GO:0016747">
    <property type="term" value="F:acyltransferase activity, transferring groups other than amino-acyl groups"/>
    <property type="evidence" value="ECO:0007669"/>
    <property type="project" value="InterPro"/>
</dbReference>
<comment type="caution">
    <text evidence="3">The sequence shown here is derived from an EMBL/GenBank/DDBJ whole genome shotgun (WGS) entry which is preliminary data.</text>
</comment>
<evidence type="ECO:0000313" key="3">
    <source>
        <dbReference type="EMBL" id="GFJ78743.1"/>
    </source>
</evidence>
<dbReference type="SUPFAM" id="SSF55729">
    <property type="entry name" value="Acyl-CoA N-acyltransferases (Nat)"/>
    <property type="match status" value="1"/>
</dbReference>
<dbReference type="PROSITE" id="PS51729">
    <property type="entry name" value="GNAT_YJDJ"/>
    <property type="match status" value="1"/>
</dbReference>
<dbReference type="PROSITE" id="PS51186">
    <property type="entry name" value="GNAT"/>
    <property type="match status" value="1"/>
</dbReference>
<proteinExistence type="predicted"/>
<dbReference type="CDD" id="cd04301">
    <property type="entry name" value="NAT_SF"/>
    <property type="match status" value="1"/>
</dbReference>
<feature type="domain" description="N-acetyltransferase" evidence="1">
    <location>
        <begin position="1"/>
        <end position="104"/>
    </location>
</feature>
<dbReference type="AlphaFoldDB" id="A0A6V8K0X4"/>
<sequence>MSDSVVVAEDSAGSRFEVLVDGEAAGFVAYRRNGSTISFTHTEIDERFEGRGLGSVLVSGALDAARAQGATVLPFCPFVRRYISRHHEYLDLVPVDQRARFELPADNGEVGT</sequence>
<feature type="domain" description="N-acetyltransferase" evidence="2">
    <location>
        <begin position="8"/>
        <end position="94"/>
    </location>
</feature>
<organism evidence="3 4">
    <name type="scientific">Phytohabitans houttuyneae</name>
    <dbReference type="NCBI Taxonomy" id="1076126"/>
    <lineage>
        <taxon>Bacteria</taxon>
        <taxon>Bacillati</taxon>
        <taxon>Actinomycetota</taxon>
        <taxon>Actinomycetes</taxon>
        <taxon>Micromonosporales</taxon>
        <taxon>Micromonosporaceae</taxon>
    </lineage>
</organism>
<dbReference type="InterPro" id="IPR045057">
    <property type="entry name" value="Gcn5-rel_NAT"/>
</dbReference>
<gene>
    <name evidence="3" type="ORF">Phou_029230</name>
</gene>
<dbReference type="InterPro" id="IPR000182">
    <property type="entry name" value="GNAT_dom"/>
</dbReference>
<reference evidence="3 4" key="2">
    <citation type="submission" date="2020-03" db="EMBL/GenBank/DDBJ databases">
        <authorList>
            <person name="Ichikawa N."/>
            <person name="Kimura A."/>
            <person name="Kitahashi Y."/>
            <person name="Uohara A."/>
        </authorList>
    </citation>
    <scope>NUCLEOTIDE SEQUENCE [LARGE SCALE GENOMIC DNA]</scope>
    <source>
        <strain evidence="3 4">NBRC 108639</strain>
    </source>
</reference>
<evidence type="ECO:0000259" key="1">
    <source>
        <dbReference type="PROSITE" id="PS51186"/>
    </source>
</evidence>
<keyword evidence="4" id="KW-1185">Reference proteome</keyword>
<dbReference type="PANTHER" id="PTHR31435:SF10">
    <property type="entry name" value="BSR4717 PROTEIN"/>
    <property type="match status" value="1"/>
</dbReference>
<dbReference type="RefSeq" id="WP_173056449.1">
    <property type="nucleotide sequence ID" value="NZ_BAABGO010000001.1"/>
</dbReference>
<dbReference type="PANTHER" id="PTHR31435">
    <property type="entry name" value="PROTEIN NATD1"/>
    <property type="match status" value="1"/>
</dbReference>
<reference evidence="3 4" key="1">
    <citation type="submission" date="2020-03" db="EMBL/GenBank/DDBJ databases">
        <title>Whole genome shotgun sequence of Phytohabitans houttuyneae NBRC 108639.</title>
        <authorList>
            <person name="Komaki H."/>
            <person name="Tamura T."/>
        </authorList>
    </citation>
    <scope>NUCLEOTIDE SEQUENCE [LARGE SCALE GENOMIC DNA]</scope>
    <source>
        <strain evidence="3 4">NBRC 108639</strain>
    </source>
</reference>
<dbReference type="InterPro" id="IPR031165">
    <property type="entry name" value="GNAT_YJDJ"/>
</dbReference>
<protein>
    <submittedName>
        <fullName evidence="3">Uncharacterized protein</fullName>
    </submittedName>
</protein>
<evidence type="ECO:0000259" key="2">
    <source>
        <dbReference type="PROSITE" id="PS51729"/>
    </source>
</evidence>
<accession>A0A6V8K0X4</accession>
<dbReference type="Pfam" id="PF14542">
    <property type="entry name" value="Acetyltransf_CG"/>
    <property type="match status" value="1"/>
</dbReference>
<dbReference type="InterPro" id="IPR016181">
    <property type="entry name" value="Acyl_CoA_acyltransferase"/>
</dbReference>